<protein>
    <recommendedName>
        <fullName evidence="4">Dynactin arp1 p25 subunit protein</fullName>
    </recommendedName>
</protein>
<sequence>MLAKKCLLLAAVAANAASGLMFDPDWPLGLILKRQDDMSEAEYNCHDNCGQAIKAGRGDDPCNDETFLHDYDACLQCAGSDNVDIWKYYGGSLSAVASSCGLSTTPLTGTQAAVSAAITATSAASATGVASASATATAATTPSAGNSTASGTSVAASTGSSASSSAAASTAAASTAAAATASSTASSTAAASAAASASATGAASSASLSWVPIMGSLSALGYFVLGF</sequence>
<dbReference type="Proteomes" id="UP000325902">
    <property type="component" value="Unassembled WGS sequence"/>
</dbReference>
<dbReference type="AlphaFoldDB" id="A0A5N5DDC8"/>
<reference evidence="2 3" key="1">
    <citation type="journal article" date="2019" name="Sci. Rep.">
        <title>A multi-omics analysis of the grapevine pathogen Lasiodiplodia theobromae reveals that temperature affects the expression of virulence- and pathogenicity-related genes.</title>
        <authorList>
            <person name="Felix C."/>
            <person name="Meneses R."/>
            <person name="Goncalves M.F.M."/>
            <person name="Tilleman L."/>
            <person name="Duarte A.S."/>
            <person name="Jorrin-Novo J.V."/>
            <person name="Van de Peer Y."/>
            <person name="Deforce D."/>
            <person name="Van Nieuwerburgh F."/>
            <person name="Esteves A.C."/>
            <person name="Alves A."/>
        </authorList>
    </citation>
    <scope>NUCLEOTIDE SEQUENCE [LARGE SCALE GENOMIC DNA]</scope>
    <source>
        <strain evidence="2 3">LA-SOL3</strain>
    </source>
</reference>
<evidence type="ECO:0000313" key="3">
    <source>
        <dbReference type="Proteomes" id="UP000325902"/>
    </source>
</evidence>
<gene>
    <name evidence="2" type="ORF">DBV05_g5537</name>
</gene>
<name>A0A5N5DDC8_9PEZI</name>
<keyword evidence="3" id="KW-1185">Reference proteome</keyword>
<comment type="caution">
    <text evidence="2">The sequence shown here is derived from an EMBL/GenBank/DDBJ whole genome shotgun (WGS) entry which is preliminary data.</text>
</comment>
<dbReference type="EMBL" id="VCHE01000029">
    <property type="protein sequence ID" value="KAB2575818.1"/>
    <property type="molecule type" value="Genomic_DNA"/>
</dbReference>
<evidence type="ECO:0000256" key="1">
    <source>
        <dbReference type="SAM" id="SignalP"/>
    </source>
</evidence>
<feature type="chain" id="PRO_5024815552" description="Dynactin arp1 p25 subunit protein" evidence="1">
    <location>
        <begin position="20"/>
        <end position="227"/>
    </location>
</feature>
<organism evidence="2 3">
    <name type="scientific">Lasiodiplodia theobromae</name>
    <dbReference type="NCBI Taxonomy" id="45133"/>
    <lineage>
        <taxon>Eukaryota</taxon>
        <taxon>Fungi</taxon>
        <taxon>Dikarya</taxon>
        <taxon>Ascomycota</taxon>
        <taxon>Pezizomycotina</taxon>
        <taxon>Dothideomycetes</taxon>
        <taxon>Dothideomycetes incertae sedis</taxon>
        <taxon>Botryosphaeriales</taxon>
        <taxon>Botryosphaeriaceae</taxon>
        <taxon>Lasiodiplodia</taxon>
    </lineage>
</organism>
<evidence type="ECO:0008006" key="4">
    <source>
        <dbReference type="Google" id="ProtNLM"/>
    </source>
</evidence>
<evidence type="ECO:0000313" key="2">
    <source>
        <dbReference type="EMBL" id="KAB2575818.1"/>
    </source>
</evidence>
<proteinExistence type="predicted"/>
<accession>A0A5N5DDC8</accession>
<keyword evidence="1" id="KW-0732">Signal</keyword>
<feature type="signal peptide" evidence="1">
    <location>
        <begin position="1"/>
        <end position="19"/>
    </location>
</feature>
<dbReference type="OrthoDB" id="4160690at2759"/>